<sequence length="807" mass="91597">MLKASRACLVQAASVTGRTVRPHKPSVSRPAPRAPAARPQVSNIIFGTKSTAVLDPVIPADEDIQQGEVDDVKELLEKVTVDDKDWINSAAAFALPVLPTTRTPFATPESHSDTSSTIKNAHPALKSLLEHLKSPRAHSRIVFSLAEVNRSNGAWDLYKDIPNKADIPPAVWSDILRSVVPPKSTASHFYSRKHRRHLTGYLRTGYEERLHQVLKDQIQIGIVPNRKDYHFIMRHFANAGYVKSTEAVYRSMVARDIPPSSDSFTIRLKAIVEWMTRYQQVEGKILRQEEMIASFDTALASVPPLVSEIMRELQENSPAVTLSKPTIDYACQLFSIAGDWDAFNVLARYGYGVDLDTPDAVPEEWLKRVESDDGSLQRGLTKRGMNSLIHLLNMRGEYWKALSMWETFNYRLPAPENPDFRGLDWESSQHYRPRYIKKDDLIFMPALPPTTARAYMNNLPQSLTTINQTRPQTSFPDPSINLTERAVSALLQGPINDPNRSAYIPLIKHHLLNALASHYTDRQSQMATLVKLATLPVEKAQSRQHLLRTLKPHQGRARMKWFFWLTYLRKDLKNGGRNAREIWDILAWADEEARLYRISLEADQRIVELAIEALQIDEDLATRKPKLQDDAKPRKEADVSLERLLEAIKHEIMIYKRDVRAFIPLAQIETARADLMNLRNLYNTPGNSIDTPLSSILPMINDPAGPTIGSRVNDYAVFLAERLTYELEPTLEPVGESFDPETLLNERFATLDRLETVSRRQIKRRSSLNLFPSRERGTLYDLKDPDIEVGFPMAVKEIKEKASASEA</sequence>
<evidence type="ECO:0000256" key="1">
    <source>
        <dbReference type="SAM" id="MobiDB-lite"/>
    </source>
</evidence>
<protein>
    <submittedName>
        <fullName evidence="2">Uncharacterized protein</fullName>
    </submittedName>
</protein>
<dbReference type="EMBL" id="LN483167">
    <property type="protein sequence ID" value="CDZ97214.1"/>
    <property type="molecule type" value="Genomic_DNA"/>
</dbReference>
<organism evidence="2">
    <name type="scientific">Phaffia rhodozyma</name>
    <name type="common">Yeast</name>
    <name type="synonym">Xanthophyllomyces dendrorhous</name>
    <dbReference type="NCBI Taxonomy" id="264483"/>
    <lineage>
        <taxon>Eukaryota</taxon>
        <taxon>Fungi</taxon>
        <taxon>Dikarya</taxon>
        <taxon>Basidiomycota</taxon>
        <taxon>Agaricomycotina</taxon>
        <taxon>Tremellomycetes</taxon>
        <taxon>Cystofilobasidiales</taxon>
        <taxon>Mrakiaceae</taxon>
        <taxon>Phaffia</taxon>
    </lineage>
</organism>
<dbReference type="AlphaFoldDB" id="A0A0F7SIQ2"/>
<dbReference type="Gene3D" id="1.25.40.10">
    <property type="entry name" value="Tetratricopeptide repeat domain"/>
    <property type="match status" value="1"/>
</dbReference>
<feature type="compositionally biased region" description="Low complexity" evidence="1">
    <location>
        <begin position="29"/>
        <end position="39"/>
    </location>
</feature>
<proteinExistence type="predicted"/>
<dbReference type="InterPro" id="IPR011990">
    <property type="entry name" value="TPR-like_helical_dom_sf"/>
</dbReference>
<name>A0A0F7SIQ2_PHARH</name>
<accession>A0A0F7SIQ2</accession>
<feature type="region of interest" description="Disordered" evidence="1">
    <location>
        <begin position="19"/>
        <end position="39"/>
    </location>
</feature>
<evidence type="ECO:0000313" key="2">
    <source>
        <dbReference type="EMBL" id="CDZ97214.1"/>
    </source>
</evidence>
<reference evidence="2" key="1">
    <citation type="submission" date="2014-08" db="EMBL/GenBank/DDBJ databases">
        <authorList>
            <person name="Sharma Rahul"/>
            <person name="Thines Marco"/>
        </authorList>
    </citation>
    <scope>NUCLEOTIDE SEQUENCE</scope>
</reference>